<dbReference type="InterPro" id="IPR026983">
    <property type="entry name" value="DHC"/>
</dbReference>
<evidence type="ECO:0000256" key="3">
    <source>
        <dbReference type="ARBA" id="ARBA00022490"/>
    </source>
</evidence>
<dbReference type="GO" id="GO:0051959">
    <property type="term" value="F:dynein light intermediate chain binding"/>
    <property type="evidence" value="ECO:0007669"/>
    <property type="project" value="InterPro"/>
</dbReference>
<dbReference type="Gene3D" id="1.20.1270.280">
    <property type="match status" value="1"/>
</dbReference>
<dbReference type="Pfam" id="PF03028">
    <property type="entry name" value="Dynein_heavy"/>
    <property type="match status" value="1"/>
</dbReference>
<dbReference type="GO" id="GO:0045505">
    <property type="term" value="F:dynein intermediate chain binding"/>
    <property type="evidence" value="ECO:0007669"/>
    <property type="project" value="InterPro"/>
</dbReference>
<dbReference type="InterPro" id="IPR035706">
    <property type="entry name" value="AAA_9"/>
</dbReference>
<evidence type="ECO:0000256" key="2">
    <source>
        <dbReference type="ARBA" id="ARBA00008887"/>
    </source>
</evidence>
<feature type="domain" description="AAA+ ATPase" evidence="23">
    <location>
        <begin position="2817"/>
        <end position="2964"/>
    </location>
</feature>
<dbReference type="InterPro" id="IPR004273">
    <property type="entry name" value="Dynein_heavy_D6_P-loop"/>
</dbReference>
<dbReference type="SUPFAM" id="SSF52540">
    <property type="entry name" value="P-loop containing nucleoside triphosphate hydrolases"/>
    <property type="match status" value="4"/>
</dbReference>
<feature type="compositionally biased region" description="Acidic residues" evidence="22">
    <location>
        <begin position="386"/>
        <end position="403"/>
    </location>
</feature>
<dbReference type="InterPro" id="IPR043160">
    <property type="entry name" value="Dynein_C_barrel"/>
</dbReference>
<evidence type="ECO:0000256" key="6">
    <source>
        <dbReference type="ARBA" id="ARBA00022741"/>
    </source>
</evidence>
<feature type="domain" description="AAA+ ATPase" evidence="23">
    <location>
        <begin position="2205"/>
        <end position="2341"/>
    </location>
</feature>
<name>A0A8W8IH87_MAGGI</name>
<dbReference type="Pfam" id="PF18199">
    <property type="entry name" value="Dynein_C"/>
    <property type="match status" value="1"/>
</dbReference>
<keyword evidence="8" id="KW-0067">ATP-binding</keyword>
<dbReference type="InterPro" id="IPR041228">
    <property type="entry name" value="Dynein_C"/>
</dbReference>
<keyword evidence="15" id="KW-0966">Cell projection</keyword>
<evidence type="ECO:0000256" key="16">
    <source>
        <dbReference type="ARBA" id="ARBA00053635"/>
    </source>
</evidence>
<dbReference type="FunFam" id="1.10.472.130:FF:000003">
    <property type="entry name" value="Dynein, axonemal, heavy chain 2"/>
    <property type="match status" value="1"/>
</dbReference>
<feature type="coiled-coil region" evidence="21">
    <location>
        <begin position="3665"/>
        <end position="3751"/>
    </location>
</feature>
<dbReference type="InterPro" id="IPR042222">
    <property type="entry name" value="Dynein_2_N"/>
</dbReference>
<dbReference type="Gene3D" id="6.10.140.1060">
    <property type="match status" value="1"/>
</dbReference>
<dbReference type="InterPro" id="IPR013602">
    <property type="entry name" value="Dynein_heavy_linker"/>
</dbReference>
<dbReference type="Gene3D" id="1.10.8.710">
    <property type="match status" value="1"/>
</dbReference>
<reference evidence="24" key="1">
    <citation type="submission" date="2022-08" db="UniProtKB">
        <authorList>
            <consortium name="EnsemblMetazoa"/>
        </authorList>
    </citation>
    <scope>IDENTIFICATION</scope>
    <source>
        <strain evidence="24">05x7-T-G4-1.051#20</strain>
    </source>
</reference>
<dbReference type="Pfam" id="PF18198">
    <property type="entry name" value="AAA_lid_11"/>
    <property type="match status" value="1"/>
</dbReference>
<dbReference type="Pfam" id="PF12781">
    <property type="entry name" value="AAA_9"/>
    <property type="match status" value="1"/>
</dbReference>
<dbReference type="Gene3D" id="1.20.920.20">
    <property type="match status" value="1"/>
</dbReference>
<evidence type="ECO:0000256" key="18">
    <source>
        <dbReference type="ARBA" id="ARBA00071813"/>
    </source>
</evidence>
<dbReference type="FunFam" id="1.20.920.20:FF:000014">
    <property type="entry name" value="dynein heavy chain 2, axonemal"/>
    <property type="match status" value="1"/>
</dbReference>
<proteinExistence type="inferred from homology"/>
<feature type="coiled-coil region" evidence="21">
    <location>
        <begin position="3462"/>
        <end position="3489"/>
    </location>
</feature>
<evidence type="ECO:0000256" key="4">
    <source>
        <dbReference type="ARBA" id="ARBA00022701"/>
    </source>
</evidence>
<comment type="subcellular location">
    <subcellularLocation>
        <location evidence="1">Cytoplasm</location>
        <location evidence="1">Cytoskeleton</location>
        <location evidence="1">Flagellum axoneme</location>
    </subcellularLocation>
</comment>
<dbReference type="FunFam" id="1.10.287.2620:FF:000002">
    <property type="entry name" value="Dynein heavy chain 2, axonemal"/>
    <property type="match status" value="1"/>
</dbReference>
<dbReference type="Gene3D" id="1.10.8.720">
    <property type="entry name" value="Region D6 of dynein motor"/>
    <property type="match status" value="1"/>
</dbReference>
<evidence type="ECO:0000313" key="24">
    <source>
        <dbReference type="EnsemblMetazoa" id="G13932.1:cds"/>
    </source>
</evidence>
<evidence type="ECO:0000256" key="20">
    <source>
        <dbReference type="ARBA" id="ARBA00082099"/>
    </source>
</evidence>
<dbReference type="FunFam" id="3.40.50.300:FF:000044">
    <property type="entry name" value="Dynein heavy chain 5, axonemal"/>
    <property type="match status" value="1"/>
</dbReference>
<evidence type="ECO:0000256" key="1">
    <source>
        <dbReference type="ARBA" id="ARBA00004611"/>
    </source>
</evidence>
<evidence type="ECO:0000256" key="21">
    <source>
        <dbReference type="SAM" id="Coils"/>
    </source>
</evidence>
<evidence type="ECO:0000256" key="19">
    <source>
        <dbReference type="ARBA" id="ARBA00078558"/>
    </source>
</evidence>
<evidence type="ECO:0000313" key="25">
    <source>
        <dbReference type="Proteomes" id="UP000005408"/>
    </source>
</evidence>
<keyword evidence="13" id="KW-0505">Motor protein</keyword>
<dbReference type="InterPro" id="IPR027417">
    <property type="entry name" value="P-loop_NTPase"/>
</dbReference>
<dbReference type="FunFam" id="1.20.1270.280:FF:000007">
    <property type="entry name" value="dynein heavy chain 2, axonemal"/>
    <property type="match status" value="1"/>
</dbReference>
<dbReference type="Pfam" id="PF17852">
    <property type="entry name" value="Dynein_AAA_lid"/>
    <property type="match status" value="1"/>
</dbReference>
<dbReference type="FunFam" id="3.40.50.300:FF:000815">
    <property type="entry name" value="Dynein heavy chain 2, axonemal"/>
    <property type="match status" value="1"/>
</dbReference>
<dbReference type="PANTHER" id="PTHR45703">
    <property type="entry name" value="DYNEIN HEAVY CHAIN"/>
    <property type="match status" value="1"/>
</dbReference>
<dbReference type="SMART" id="SM00382">
    <property type="entry name" value="AAA"/>
    <property type="match status" value="2"/>
</dbReference>
<organism evidence="24 25">
    <name type="scientific">Magallana gigas</name>
    <name type="common">Pacific oyster</name>
    <name type="synonym">Crassostrea gigas</name>
    <dbReference type="NCBI Taxonomy" id="29159"/>
    <lineage>
        <taxon>Eukaryota</taxon>
        <taxon>Metazoa</taxon>
        <taxon>Spiralia</taxon>
        <taxon>Lophotrochozoa</taxon>
        <taxon>Mollusca</taxon>
        <taxon>Bivalvia</taxon>
        <taxon>Autobranchia</taxon>
        <taxon>Pteriomorphia</taxon>
        <taxon>Ostreida</taxon>
        <taxon>Ostreoidea</taxon>
        <taxon>Ostreidae</taxon>
        <taxon>Magallana</taxon>
    </lineage>
</organism>
<evidence type="ECO:0000256" key="15">
    <source>
        <dbReference type="ARBA" id="ARBA00023273"/>
    </source>
</evidence>
<dbReference type="Pfam" id="PF08385">
    <property type="entry name" value="DHC_N1"/>
    <property type="match status" value="1"/>
</dbReference>
<dbReference type="InterPro" id="IPR035699">
    <property type="entry name" value="AAA_6"/>
</dbReference>
<dbReference type="Pfam" id="PF12775">
    <property type="entry name" value="AAA_7"/>
    <property type="match status" value="1"/>
</dbReference>
<dbReference type="GO" id="GO:0008569">
    <property type="term" value="F:minus-end-directed microtubule motor activity"/>
    <property type="evidence" value="ECO:0007669"/>
    <property type="project" value="InterPro"/>
</dbReference>
<dbReference type="FunFam" id="1.20.920.30:FF:000005">
    <property type="entry name" value="Dynein, axonemal, heavy chain 2"/>
    <property type="match status" value="1"/>
</dbReference>
<dbReference type="FunFam" id="3.40.50.300:FF:002141">
    <property type="entry name" value="Dynein heavy chain"/>
    <property type="match status" value="1"/>
</dbReference>
<comment type="function">
    <text evidence="16">As part of the axonemal inner dynein arm complex plays a central role in ciliary beat. Expressed in sperm flagellum, it is required for sperm motility. Dyneins are microtubule-based molecular motors possessing ATPase activities that can convert the chemical energy of ATP into relative sliding between adjacent microtubule doublets to generate ciliary bending.</text>
</comment>
<dbReference type="InterPro" id="IPR024317">
    <property type="entry name" value="Dynein_heavy_chain_D4_dom"/>
</dbReference>
<dbReference type="InterPro" id="IPR024743">
    <property type="entry name" value="Dynein_HC_stalk"/>
</dbReference>
<keyword evidence="9" id="KW-0282">Flagellum</keyword>
<keyword evidence="3" id="KW-0963">Cytoplasm</keyword>
<dbReference type="GO" id="GO:0005858">
    <property type="term" value="C:axonemal dynein complex"/>
    <property type="evidence" value="ECO:0007669"/>
    <property type="project" value="UniProtKB-ARBA"/>
</dbReference>
<dbReference type="Pfam" id="PF12780">
    <property type="entry name" value="AAA_8"/>
    <property type="match status" value="1"/>
</dbReference>
<dbReference type="FunFam" id="1.20.58.1120:FF:000012">
    <property type="entry name" value="Dynein, axonemal, heavy chain 2"/>
    <property type="match status" value="1"/>
</dbReference>
<evidence type="ECO:0000259" key="23">
    <source>
        <dbReference type="SMART" id="SM00382"/>
    </source>
</evidence>
<dbReference type="Pfam" id="PF08393">
    <property type="entry name" value="DHC_N2"/>
    <property type="match status" value="1"/>
</dbReference>
<dbReference type="Pfam" id="PF25007">
    <property type="entry name" value="DYH2-5-8_CC"/>
    <property type="match status" value="1"/>
</dbReference>
<dbReference type="InterPro" id="IPR041658">
    <property type="entry name" value="AAA_lid_11"/>
</dbReference>
<dbReference type="Gene3D" id="1.10.472.130">
    <property type="match status" value="1"/>
</dbReference>
<keyword evidence="4" id="KW-0493">Microtubule</keyword>
<dbReference type="PANTHER" id="PTHR45703:SF32">
    <property type="entry name" value="DYNEINS HEAVY CHAIN"/>
    <property type="match status" value="1"/>
</dbReference>
<evidence type="ECO:0000256" key="12">
    <source>
        <dbReference type="ARBA" id="ARBA00023069"/>
    </source>
</evidence>
<dbReference type="InterPro" id="IPR041589">
    <property type="entry name" value="DNAH3_AAA_lid_1"/>
</dbReference>
<evidence type="ECO:0000256" key="14">
    <source>
        <dbReference type="ARBA" id="ARBA00023212"/>
    </source>
</evidence>
<accession>A0A8W8IH87</accession>
<dbReference type="Pfam" id="PF12777">
    <property type="entry name" value="MT"/>
    <property type="match status" value="1"/>
</dbReference>
<feature type="coiled-coil region" evidence="21">
    <location>
        <begin position="3982"/>
        <end position="4009"/>
    </location>
</feature>
<dbReference type="Gene3D" id="1.10.8.1220">
    <property type="match status" value="1"/>
</dbReference>
<keyword evidence="11 21" id="KW-0175">Coiled coil</keyword>
<evidence type="ECO:0000256" key="7">
    <source>
        <dbReference type="ARBA" id="ARBA00022803"/>
    </source>
</evidence>
<comment type="subunit">
    <text evidence="17">Part of the axonemal inner dynein arm complex that consists of at least two heavy chains and a number of intermediate and light chains. Interacts with DNAI4.</text>
</comment>
<dbReference type="FunFam" id="1.20.140.100:FF:000006">
    <property type="entry name" value="dynein heavy chain 2, axonemal"/>
    <property type="match status" value="1"/>
</dbReference>
<dbReference type="FunFam" id="3.10.490.20:FF:000008">
    <property type="entry name" value="dynein heavy chain 2, axonemal"/>
    <property type="match status" value="1"/>
</dbReference>
<dbReference type="Gene3D" id="3.10.490.20">
    <property type="match status" value="1"/>
</dbReference>
<evidence type="ECO:0000256" key="9">
    <source>
        <dbReference type="ARBA" id="ARBA00022846"/>
    </source>
</evidence>
<evidence type="ECO:0000256" key="17">
    <source>
        <dbReference type="ARBA" id="ARBA00064223"/>
    </source>
</evidence>
<evidence type="ECO:0000256" key="13">
    <source>
        <dbReference type="ARBA" id="ARBA00023175"/>
    </source>
</evidence>
<feature type="coiled-coil region" evidence="21">
    <location>
        <begin position="1587"/>
        <end position="1614"/>
    </location>
</feature>
<sequence length="4874" mass="559174">MGEGSWLWSPPPPAACELRPQVFQILNRTLQKKDLSAAGGQHITELSSSLTTLSEMRNEDSFDTFWESLNNKLDDLDVSEPRLPRRRKMPKRFETGNAPPEFATSEKEVYRQMYYGALDLVMSCVKERFDQPGFRVYRLLEDVLLKSVRGDKTFKEDFDFILDFYKDDLDKTSLSSQLETFTSYARNNLCDSSSVSVSDLVKSVCQMSPTSSCLLSEIVTLLRLGLVMPATNATSERTFLSLRRVKTYLRSTMTQERLNHLLFLHIHRDATDALDFALSETTLCPHEIQGNPFLEVILGNSTYRIYIPAISFTVNGSRDQEKPEKSRWSLRLTDALNQQCLIKVQDPQAMTQEITEEEALAAGASNGALQPTEVDVTAMGTSNELGETETEAEQEEAVQEEDDRPSVISLIKERVTVQGLTEELWKEFHDEAINQFINDPGTKLMVAYMDPVKGFLVEHAIPPYLVDQLTYFIKATSVKELNADTFLTKVQYGTIKGNQIESLLRIMMGIYAPIFFENTSWPDSIKNDFSAQLHKFLANLTDTRWKLEGKTVLYIPTEGLKLASEEAAKNKDLVQRLETAMIHWARQIKEVLSNQDAFEMAENSGPLDEIEFWKNRCADLTGISTQLDKPGVKKITEILTLAKSSYVGPFLKLSSEIKEGSRQAESNLKFLLVLKDPCYELSEAKPKDVPAMLPKILNTIRFIWVNSEFYKTRERLTGILKKISNEVIRRCCRDINLDKIFDGYVQSGLKSLNDSIDCCEQWKEIYKKTARLHHKFSPVGWVLDKSSIFAQIDAFIQRCKDLIEVCEAQIHFARREDGEKMEMPHFAGQKGPEIARGLMEIEAAFERNLSQLRSVKDTILDVKATSWHDDYNKFRAGIKDLEVMMTNVISSAFDTVTTVEQGVELLDIFMHLSTREAIRRTIDKKNVDVNLMFNDELNAVKKELTNKAKSLIPWHPKFAGQALWARQLKRRIERGMMVLDRAYFLPPTGKSEEVRTQYQQLCQALDEYIRKTFHEWTLTVDKEPEKLLEVPLMCRSSERPPMLDINFNRGLLKMFQEINYWERLMFEIPHYATNVYNKREDLRSLREHVLLVVRDYNRIIAALSLEERGLFRERIRFLDKKIHPGLTKLTWASKGISDYFVTDCRINAAKIQAMVDDYKGANQEISTMCVKISELSLIKIDNRKVYENLEFDEEQAKHRDNTAEKLKTMHMEIVRVMKKTFEIFKSDGQEVQQHWVRYLEKMDRMVEEAFRLNVKWSLQELSKAINGDGKSAPNPLFRVKVCLQGDKVEFQPTLKQLASVIGGIGNQLTNSIKGVNRLPLILAKKKSNKEPIFSVISSDEETKKIQTVINQGMATNAQNLQNYLSTWDNYREIWEINKDMFIKRYQNLNPQVASFDADIARYDEVANNVQTQETILNIQFVLLDCSPLKYAILSHCTEWQNKFTTLLSTIATSRLKELHSFLKDNGENVSKPPQTLDELGESLTLWDKLNGGLGETEAKFPPLHDQFSILEKYEVPIKEEVTTMLSELSNDWIVFQQKLIDAEQMLKKHKEKFRSGLLAQSEEFKKQVHNLVDEFATKGPFTSTISTGEALENINNIRAQMEALKKQEQDIRKGLNIFKIDQPPSKEIANLEKDLEVIETIWNLNKDWEGLWGDWKGNQFTELQTENMENSSQSIFKKLNRMSKELKDKNWEVVDTSKNRVDQFKRTMPLITDLKNKAMRPRHWDKIQTEMQRQFDHKSVDFTLEKIIEFGFDQYAETIGDISGAATKELAIEQGIEAIAKTWESTELDITTYKDRGHYKVRSTDDVFQALEDNQVQLSTMKASRFVKAFEQEVDKWERTLSHILEVVEMLLTVQRQWMYLENIFLGEDIRKQLPRESADFDDVNAKWKVIMTRLNKDRNALRGTHHEGLLEELNDMNVKLEEIQKSLDMYLETKRQIFPRFYFLSNDDLLEILGQSKNPKAVQPHLKKCFDNIKSLEMNKPGLKWEANAMVSSDGEVVPYERPVYLDGPVESWLCDVEKTMRWTLQDELKKCKGNLKQKHGMTKRDKWIKDHPGQLCITASQIQWTADVEKALRLTKDRGDKKALKTMKKKQVAMLNKLSEAIRGKLEKMQRLKIVALVTIEIHARDIIEKLIKGGVSDENAFEWLSQLRLYWEKPPIDNCVVKQTNTQFPYGYEYLGNSGRLVITPLTDRCYITLTTALHLHRGGSPKGPAGTGKTETVKDLGKSLGMYVIVVNCSEGLDYKSMGKMFSGLAQTGAWGCFDEFNRINIEVLSVVAQQILAILLALSTGQARFVFEGREIDLVWSCGIFITMNPGYAGRTELPDNLKSMFRPIAMVVPDSGMISEIILFGEGFGNTRVLAKKVYTLYSLAEQQLSKQDHYDFGLRALVSVLRYAGSKKRSNPTMPDEEILLLSMKDMNVAKLTSTDLPLFNGIMSDLFPGVETPTIDYSEMKKAITEELKANCLQVNNYTLTKIIQLYETKSSRHSVMIVGNTQSGKTVCWRMLQASMTRLNKEGAAYQAVKDFPLNPKSLSLGELYGEFDINTNEWTDGVLSSVMRQTCADEKPDEKWLVFDGPVDTLWIESMNSVMDDNKILTLINGERIAMPEQVSLLFEVEDLAVASPATVSRCGMVFADYADIGWQPYVESWLEKKKDNKPLVEELRRLFEKYLVKILDFKQQNCKELISIAQLNGVSSLCKLFDSLGTVENGVDPHDSENFTRMVELWFQFCMIWSICASVDEDGRKKIDNYIREMEGTFPNKDMIYEYYVDPKGKTWVHWEEKLKTGWKYQQNVPFFKLIVPTVDTVRYQYLVTALVRSFNPVMVVGPVGTGKTSMVENTLTKLDPKVYSFLTVNMSAQTSSNNVQDIIESRVEKRTKGVYVPIGGKKLLTFMDDFNMPAKDTFGSQPPLELMKLWLDYGFWYDREKQTQKYIKDMFLLAGMGPPGGGRMVISRRLQSRFNLINMTFPHESQIKRIFGSMINQKLQDFEEEVKPIGDIMTQATIEMYEAVVQKFLPTPTKIHYLFNLRDISKIFQGLLRAHKDFHDTKHAMTRLWIHECFRVFSDRLVEEKDTETFINIMTEKLGTLFDQTYHNICPNKQPPIFGDYMNPDNVYEDIQDISQLKKQMTDFLEEYNSTPGVINMDLVLFRDAIEHVSKIVRVIRQPRGNMLLIGIGGSGRQSLTRLSAYICEYTTFQIEVTKHYRKNEFRDDLKRLYWQAGVDNKTSVFIFNDTQVVEEGFLEDINNVLSSGEVPNLYKPDEFEEVRNALSDIAKKEGVDDSPQSIFAYLIERVRANMHIVLCMSPVGEPFRNRIRMYPAFVNCTTIDWFSEWPADALLEVADKYLSEISLGSEEEVMLSDKFLSGVRGGVKSNDPKIRSCQNLLFGVKGKSKDKLKPSLAKMFSVMHKSVSEYSKRMLAELRRHNYVTPTNYLELVSGYKKLLFDKKNELGGAADKLRNGLSKIDDTRQKVEKMSIELEDAKTKVAQFQKQCDEYLVIIVQQKREADEQQKSVAQKGERIAEEETKCQHMADLAQHDLDEALPALQEAIAALESLNKKDMTEIKSYGRPPLLVEKVMEAVMILRGSEPTWAEAKRQLGESTFIKQLMNFDKDNISDRVLKKIGSYCSQSDFQPDIIGRVSGAAKSLCMWVRAMEVYGRVYRVVEPKKQRLNAAMSQLKEKQDALADAKAKLAEVEAKMAELKQQYDEKLAQKEELKRKAEYTELMLERATKLMSGLAGEKERWQETVKDLEERMGYLSGDCLMAAAFMSYMGPFLSNYRDELVQKKWIEEVRKLGIPCAPNFNFCEFMAKPTQVRDWNIQGLPSDAFSTENGVIVTSSNRWPLMVDPQGQAIKWIKNMEASRGLKVIDLQQSDYMRTLESAIQFGLPVVLQNVQEKLDPSLDPVLNKSLMRIGGAYMIKLGDKEIEYNPEFRFYITTKLSNPHYTPEISTKSTIVNFAVKEQGLEAQLLGIVVRKERPDLEEQKDSLVRSIAAGKKKLVELEDEILRLLNETKGSLLDDEQLVNTLQTSKITSQEVTEQLQISETTEVKIDAAREGYRPSAQRASILFFVLNDMGRIDPMYQFSLDAYIELFIMSIEKSQRSSKLEERIQNLNEYHTYAVYRYTCRGLFERHKLLFSFQMCAKILEAASKINMDEYNFFLRGGVVLDRENQMDNPCSGWLGDVAWDNITELEKLTNFHGIITSFEQYPRDWNIWYTAAQPETAPLPGEWDNACNELQRMLLVRSLRPDRVSFCATSFIINNLGSKFTEPPVLDMQQVVEDSTTRTPLIFVLSPGVDPTSSLIQLSESSGMAQRFYSLSLGQGQAPIATRMIKQGVREGNWVFLANCHLSLSWMPQLDKLVEQLQVEDPHPEFRLWLSSSPHPDFPISILQTGIKMTTEPPKGLKANMKRLYNLITEPQFQRCTKQDKYRKLLFSLCFFHSVLLERRKFLMLGWNIAYEFNDSDFEVSESILSIYLDEYEETPWEALKYLIAGISYGGHVTDDWDRRLLMTYVSDLFQDQVLSVPFYKVSSVPTYYVPKDGPLSSYKEYVSMLPNVDPPEAFGQHPNADIQSQIQETRMLFNTLLSLQPQISAASGGESREDKVLDLAANIFKQIPENIDYDNTAKILSVDPSPLNVVLLQEIQRYNALMEEIRRSLTDLEKGIQGLVVMTVELENIFQCIFDGNVPPSWLRAYPSLKPLAAWTRDLVQRVEQFEKWALTAHPPTIFWMSGFTFPTGFLTAVLQTSARMNSVSVDSLSWEFSVMTVDDSNITGPPKDGVYIKGLFLQGAGWEKKNSILVEANPMQLVCLMPTIHFKPVENKKKVAKGMYMAPCYYYPNRAGGMGRPSFVVAVELKAGEKSPDHWVKRGTALLMSLDY</sequence>
<dbReference type="FunFam" id="3.40.50.300:FF:000153">
    <property type="entry name" value="Dynein axonemal heavy chain 1"/>
    <property type="match status" value="1"/>
</dbReference>
<dbReference type="EnsemblMetazoa" id="G13932.1">
    <property type="protein sequence ID" value="G13932.1:cds"/>
    <property type="gene ID" value="G13932"/>
</dbReference>
<dbReference type="Pfam" id="PF17857">
    <property type="entry name" value="AAA_lid_1"/>
    <property type="match status" value="1"/>
</dbReference>
<feature type="coiled-coil region" evidence="21">
    <location>
        <begin position="1907"/>
        <end position="1934"/>
    </location>
</feature>
<dbReference type="Gene3D" id="3.20.180.20">
    <property type="entry name" value="Dynein heavy chain, N-terminal domain 2"/>
    <property type="match status" value="1"/>
</dbReference>
<keyword evidence="10" id="KW-0243">Dynein</keyword>
<dbReference type="InterPro" id="IPR041466">
    <property type="entry name" value="Dynein_AAA5_ext"/>
</dbReference>
<keyword evidence="25" id="KW-1185">Reference proteome</keyword>
<dbReference type="InterPro" id="IPR003593">
    <property type="entry name" value="AAA+_ATPase"/>
</dbReference>
<dbReference type="Gene3D" id="1.10.287.2620">
    <property type="match status" value="1"/>
</dbReference>
<dbReference type="InterPro" id="IPR042219">
    <property type="entry name" value="AAA_lid_11_sf"/>
</dbReference>
<protein>
    <recommendedName>
        <fullName evidence="18">Dynein axonemal heavy chain 2</fullName>
    </recommendedName>
    <alternativeName>
        <fullName evidence="20">Axonemal beta dynein heavy chain 2</fullName>
    </alternativeName>
    <alternativeName>
        <fullName evidence="19">Ciliary dynein heavy chain 2</fullName>
    </alternativeName>
</protein>
<dbReference type="Gene3D" id="1.20.140.100">
    <property type="entry name" value="Dynein heavy chain, N-terminal domain 2"/>
    <property type="match status" value="1"/>
</dbReference>
<keyword evidence="14" id="KW-0206">Cytoskeleton</keyword>
<dbReference type="Proteomes" id="UP000005408">
    <property type="component" value="Unassembled WGS sequence"/>
</dbReference>
<dbReference type="InterPro" id="IPR043157">
    <property type="entry name" value="Dynein_AAA1S"/>
</dbReference>
<evidence type="ECO:0000256" key="11">
    <source>
        <dbReference type="ARBA" id="ARBA00023054"/>
    </source>
</evidence>
<dbReference type="InterPro" id="IPR056759">
    <property type="entry name" value="DYH2-5-8_CC"/>
</dbReference>
<dbReference type="FunFam" id="3.40.50.300:FF:000049">
    <property type="entry name" value="Dynein, axonemal, heavy chain 5"/>
    <property type="match status" value="1"/>
</dbReference>
<keyword evidence="5" id="KW-0677">Repeat</keyword>
<dbReference type="InterPro" id="IPR042228">
    <property type="entry name" value="Dynein_linker_3"/>
</dbReference>
<evidence type="ECO:0000256" key="22">
    <source>
        <dbReference type="SAM" id="MobiDB-lite"/>
    </source>
</evidence>
<dbReference type="GO" id="GO:0031514">
    <property type="term" value="C:motile cilium"/>
    <property type="evidence" value="ECO:0007669"/>
    <property type="project" value="UniProtKB-ARBA"/>
</dbReference>
<dbReference type="Gene3D" id="3.40.50.300">
    <property type="entry name" value="P-loop containing nucleotide triphosphate hydrolases"/>
    <property type="match status" value="5"/>
</dbReference>
<dbReference type="FunFam" id="1.10.8.720:FF:000008">
    <property type="entry name" value="Dynein axonemal heavy chain 2"/>
    <property type="match status" value="1"/>
</dbReference>
<evidence type="ECO:0000256" key="5">
    <source>
        <dbReference type="ARBA" id="ARBA00022737"/>
    </source>
</evidence>
<dbReference type="GO" id="GO:0007018">
    <property type="term" value="P:microtubule-based movement"/>
    <property type="evidence" value="ECO:0007669"/>
    <property type="project" value="InterPro"/>
</dbReference>
<dbReference type="Gene3D" id="1.20.58.1120">
    <property type="match status" value="1"/>
</dbReference>
<keyword evidence="6" id="KW-0547">Nucleotide-binding</keyword>
<dbReference type="FunFam" id="1.10.8.710:FF:000001">
    <property type="entry name" value="Dynein axonemal heavy chain 2"/>
    <property type="match status" value="1"/>
</dbReference>
<dbReference type="GO" id="GO:0005524">
    <property type="term" value="F:ATP binding"/>
    <property type="evidence" value="ECO:0007669"/>
    <property type="project" value="UniProtKB-KW"/>
</dbReference>
<dbReference type="FunFam" id="3.20.180.20:FF:000003">
    <property type="entry name" value="Dynein heavy chain 12, axonemal"/>
    <property type="match status" value="1"/>
</dbReference>
<evidence type="ECO:0000256" key="8">
    <source>
        <dbReference type="ARBA" id="ARBA00022840"/>
    </source>
</evidence>
<keyword evidence="7" id="KW-0802">TPR repeat</keyword>
<keyword evidence="12" id="KW-0969">Cilium</keyword>
<feature type="region of interest" description="Disordered" evidence="22">
    <location>
        <begin position="383"/>
        <end position="404"/>
    </location>
</feature>
<dbReference type="InterPro" id="IPR013594">
    <property type="entry name" value="Dynein_heavy_tail"/>
</dbReference>
<comment type="similarity">
    <text evidence="2">Belongs to the dynein heavy chain family.</text>
</comment>
<dbReference type="GO" id="GO:0005874">
    <property type="term" value="C:microtubule"/>
    <property type="evidence" value="ECO:0007669"/>
    <property type="project" value="UniProtKB-KW"/>
</dbReference>
<dbReference type="Pfam" id="PF12774">
    <property type="entry name" value="AAA_6"/>
    <property type="match status" value="1"/>
</dbReference>
<evidence type="ECO:0000256" key="10">
    <source>
        <dbReference type="ARBA" id="ARBA00023017"/>
    </source>
</evidence>
<dbReference type="Gene3D" id="1.20.920.30">
    <property type="match status" value="1"/>
</dbReference>
<dbReference type="FunFam" id="1.10.8.1220:FF:000001">
    <property type="entry name" value="Dynein axonemal heavy chain 5"/>
    <property type="match status" value="1"/>
</dbReference>